<evidence type="ECO:0008006" key="4">
    <source>
        <dbReference type="Google" id="ProtNLM"/>
    </source>
</evidence>
<evidence type="ECO:0000256" key="1">
    <source>
        <dbReference type="SAM" id="Coils"/>
    </source>
</evidence>
<dbReference type="InterPro" id="IPR043773">
    <property type="entry name" value="JetA"/>
</dbReference>
<dbReference type="RefSeq" id="WP_015820965.1">
    <property type="nucleotide sequence ID" value="NC_012997.1"/>
</dbReference>
<feature type="coiled-coil region" evidence="1">
    <location>
        <begin position="165"/>
        <end position="192"/>
    </location>
</feature>
<sequence>MFFSSERQHFFKPLNSKYREQVVQCLCLLYQRLYSSNADYGSALGREQVLEILEEALARAPVLDAQDNEDETRFKNTREQANWTLKQLLDCGWLEKQVDTATMQSTFPFSRMGRLFTQPLVESDTTQIRTRHRNTRNTLNSLEAFLTRGEVYDLLDAFEYSERIVTDFTDIISELEERKRQLVQEVESQQLVQQATDQFFEFMEKRFQPDVSVRLSADSVEKHRDQIHKAIGKIRRKSSDSKRHMELQLRRLVPEIARNNHSALWFILDTIERRMSNAAEIMLPALRRALHSFTKRADIIIRQLSYLNSQPNNDLLQVCQQLQKLSPAQWDERMSRASEQLSGVKLQLIDPAQIKLLERRKTPPLNTAVNEEETPDQDVLRESHIQQMLDQAFTINNQQVREYLVSALRAGRAISTAALPVSSAQDLLAVAQIVEVAAINNLSSDYAFRVEPTGRSTHSEFYAEQDEFIIELDNQQ</sequence>
<dbReference type="HOGENOM" id="CLU_045082_0_0_6"/>
<dbReference type="STRING" id="377629.TERTU_2794"/>
<dbReference type="AlphaFoldDB" id="C6AR27"/>
<gene>
    <name evidence="2" type="ordered locus">TERTU_2794</name>
</gene>
<dbReference type="eggNOG" id="ENOG502Z7WM">
    <property type="taxonomic scope" value="Bacteria"/>
</dbReference>
<dbReference type="OrthoDB" id="8881537at2"/>
<dbReference type="EMBL" id="CP001614">
    <property type="protein sequence ID" value="ACS93571.1"/>
    <property type="molecule type" value="Genomic_DNA"/>
</dbReference>
<reference evidence="2 3" key="1">
    <citation type="journal article" date="2009" name="PLoS ONE">
        <title>The complete genome of Teredinibacter turnerae T7901: an intracellular endosymbiont of marine wood-boring bivalves (shipworms).</title>
        <authorList>
            <person name="Yang J.C."/>
            <person name="Madupu R."/>
            <person name="Durkin A.S."/>
            <person name="Ekborg N.A."/>
            <person name="Pedamallu C.S."/>
            <person name="Hostetler J.B."/>
            <person name="Radune D."/>
            <person name="Toms B.S."/>
            <person name="Henrissat B."/>
            <person name="Coutinho P.M."/>
            <person name="Schwarz S."/>
            <person name="Field L."/>
            <person name="Trindade-Silva A.E."/>
            <person name="Soares C.A.G."/>
            <person name="Elshahawi S."/>
            <person name="Hanora A."/>
            <person name="Schmidt E.W."/>
            <person name="Haygood M.G."/>
            <person name="Posfai J."/>
            <person name="Benner J."/>
            <person name="Madinger C."/>
            <person name="Nove J."/>
            <person name="Anton B."/>
            <person name="Chaudhary K."/>
            <person name="Foster J."/>
            <person name="Holman A."/>
            <person name="Kumar S."/>
            <person name="Lessard P.A."/>
            <person name="Luyten Y.A."/>
            <person name="Slatko B."/>
            <person name="Wood N."/>
            <person name="Wu B."/>
            <person name="Teplitski M."/>
            <person name="Mougous J.D."/>
            <person name="Ward N."/>
            <person name="Eisen J.A."/>
            <person name="Badger J.H."/>
            <person name="Distel D.L."/>
        </authorList>
    </citation>
    <scope>NUCLEOTIDE SEQUENCE [LARGE SCALE GENOMIC DNA]</scope>
    <source>
        <strain evidence="3">ATCC 39867 / T7901</strain>
    </source>
</reference>
<evidence type="ECO:0000313" key="3">
    <source>
        <dbReference type="Proteomes" id="UP000009080"/>
    </source>
</evidence>
<name>C6AR27_TERTT</name>
<accession>C6AR27</accession>
<keyword evidence="3" id="KW-1185">Reference proteome</keyword>
<protein>
    <recommendedName>
        <fullName evidence="4">Flagellar protein FliT</fullName>
    </recommendedName>
</protein>
<keyword evidence="1" id="KW-0175">Coiled coil</keyword>
<dbReference type="Pfam" id="PF18982">
    <property type="entry name" value="JetA"/>
    <property type="match status" value="1"/>
</dbReference>
<proteinExistence type="predicted"/>
<dbReference type="KEGG" id="ttu:TERTU_2794"/>
<dbReference type="Proteomes" id="UP000009080">
    <property type="component" value="Chromosome"/>
</dbReference>
<evidence type="ECO:0000313" key="2">
    <source>
        <dbReference type="EMBL" id="ACS93571.1"/>
    </source>
</evidence>
<organism evidence="2 3">
    <name type="scientific">Teredinibacter turnerae (strain ATCC 39867 / T7901)</name>
    <dbReference type="NCBI Taxonomy" id="377629"/>
    <lineage>
        <taxon>Bacteria</taxon>
        <taxon>Pseudomonadati</taxon>
        <taxon>Pseudomonadota</taxon>
        <taxon>Gammaproteobacteria</taxon>
        <taxon>Cellvibrionales</taxon>
        <taxon>Cellvibrionaceae</taxon>
        <taxon>Teredinibacter</taxon>
    </lineage>
</organism>